<reference evidence="3" key="1">
    <citation type="submission" date="2021-07" db="EMBL/GenBank/DDBJ databases">
        <authorList>
            <person name="Catto M.A."/>
            <person name="Jacobson A."/>
            <person name="Kennedy G."/>
            <person name="Labadie P."/>
            <person name="Hunt B.G."/>
            <person name="Srinivasan R."/>
        </authorList>
    </citation>
    <scope>NUCLEOTIDE SEQUENCE</scope>
    <source>
        <strain evidence="3">PL_HMW_Pooled</strain>
        <tissue evidence="3">Head</tissue>
    </source>
</reference>
<dbReference type="SUPFAM" id="SSF50978">
    <property type="entry name" value="WD40 repeat-like"/>
    <property type="match status" value="1"/>
</dbReference>
<feature type="compositionally biased region" description="Basic and acidic residues" evidence="1">
    <location>
        <begin position="302"/>
        <end position="313"/>
    </location>
</feature>
<dbReference type="PANTHER" id="PTHR14435:SF2">
    <property type="entry name" value="ZINC FINGER PROTEIN 106"/>
    <property type="match status" value="1"/>
</dbReference>
<dbReference type="InterPro" id="IPR004045">
    <property type="entry name" value="Glutathione_S-Trfase_N"/>
</dbReference>
<feature type="region of interest" description="Disordered" evidence="1">
    <location>
        <begin position="493"/>
        <end position="594"/>
    </location>
</feature>
<feature type="region of interest" description="Disordered" evidence="1">
    <location>
        <begin position="1011"/>
        <end position="1083"/>
    </location>
</feature>
<feature type="compositionally biased region" description="Polar residues" evidence="1">
    <location>
        <begin position="1254"/>
        <end position="1264"/>
    </location>
</feature>
<feature type="compositionally biased region" description="Basic and acidic residues" evidence="1">
    <location>
        <begin position="219"/>
        <end position="234"/>
    </location>
</feature>
<feature type="domain" description="GST N-terminal" evidence="2">
    <location>
        <begin position="1"/>
        <end position="74"/>
    </location>
</feature>
<dbReference type="GO" id="GO:0017124">
    <property type="term" value="F:SH3 domain binding"/>
    <property type="evidence" value="ECO:0007669"/>
    <property type="project" value="TreeGrafter"/>
</dbReference>
<reference evidence="3" key="2">
    <citation type="journal article" date="2023" name="BMC Genomics">
        <title>Pest status, molecular evolution, and epigenetic factors derived from the genome assembly of Frankliniella fusca, a thysanopteran phytovirus vector.</title>
        <authorList>
            <person name="Catto M.A."/>
            <person name="Labadie P.E."/>
            <person name="Jacobson A.L."/>
            <person name="Kennedy G.G."/>
            <person name="Srinivasan R."/>
            <person name="Hunt B.G."/>
        </authorList>
    </citation>
    <scope>NUCLEOTIDE SEQUENCE</scope>
    <source>
        <strain evidence="3">PL_HMW_Pooled</strain>
    </source>
</reference>
<gene>
    <name evidence="3" type="ORF">KUF71_017149</name>
</gene>
<feature type="compositionally biased region" description="Polar residues" evidence="1">
    <location>
        <begin position="688"/>
        <end position="712"/>
    </location>
</feature>
<feature type="compositionally biased region" description="Polar residues" evidence="1">
    <location>
        <begin position="1304"/>
        <end position="1324"/>
    </location>
</feature>
<name>A0AAE1HWS8_9NEOP</name>
<organism evidence="3 4">
    <name type="scientific">Frankliniella fusca</name>
    <dbReference type="NCBI Taxonomy" id="407009"/>
    <lineage>
        <taxon>Eukaryota</taxon>
        <taxon>Metazoa</taxon>
        <taxon>Ecdysozoa</taxon>
        <taxon>Arthropoda</taxon>
        <taxon>Hexapoda</taxon>
        <taxon>Insecta</taxon>
        <taxon>Pterygota</taxon>
        <taxon>Neoptera</taxon>
        <taxon>Paraneoptera</taxon>
        <taxon>Thysanoptera</taxon>
        <taxon>Terebrantia</taxon>
        <taxon>Thripoidea</taxon>
        <taxon>Thripidae</taxon>
        <taxon>Frankliniella</taxon>
    </lineage>
</organism>
<feature type="region of interest" description="Disordered" evidence="1">
    <location>
        <begin position="635"/>
        <end position="712"/>
    </location>
</feature>
<feature type="compositionally biased region" description="Basic and acidic residues" evidence="1">
    <location>
        <begin position="1382"/>
        <end position="1399"/>
    </location>
</feature>
<dbReference type="GO" id="GO:0016020">
    <property type="term" value="C:membrane"/>
    <property type="evidence" value="ECO:0007669"/>
    <property type="project" value="TreeGrafter"/>
</dbReference>
<feature type="compositionally biased region" description="Polar residues" evidence="1">
    <location>
        <begin position="1343"/>
        <end position="1381"/>
    </location>
</feature>
<feature type="compositionally biased region" description="Low complexity" evidence="1">
    <location>
        <begin position="545"/>
        <end position="558"/>
    </location>
</feature>
<dbReference type="InterPro" id="IPR042622">
    <property type="entry name" value="Znf106"/>
</dbReference>
<feature type="region of interest" description="Disordered" evidence="1">
    <location>
        <begin position="1194"/>
        <end position="1407"/>
    </location>
</feature>
<comment type="caution">
    <text evidence="3">The sequence shown here is derived from an EMBL/GenBank/DDBJ whole genome shotgun (WGS) entry which is preliminary data.</text>
</comment>
<dbReference type="Gene3D" id="2.130.10.10">
    <property type="entry name" value="YVTN repeat-like/Quinoprotein amine dehydrogenase"/>
    <property type="match status" value="1"/>
</dbReference>
<feature type="compositionally biased region" description="Polar residues" evidence="1">
    <location>
        <begin position="495"/>
        <end position="504"/>
    </location>
</feature>
<feature type="compositionally biased region" description="Polar residues" evidence="1">
    <location>
        <begin position="639"/>
        <end position="662"/>
    </location>
</feature>
<evidence type="ECO:0000313" key="3">
    <source>
        <dbReference type="EMBL" id="KAK3928943.1"/>
    </source>
</evidence>
<feature type="region of interest" description="Disordered" evidence="1">
    <location>
        <begin position="452"/>
        <end position="472"/>
    </location>
</feature>
<dbReference type="Proteomes" id="UP001219518">
    <property type="component" value="Unassembled WGS sequence"/>
</dbReference>
<dbReference type="SUPFAM" id="SSF52833">
    <property type="entry name" value="Thioredoxin-like"/>
    <property type="match status" value="1"/>
</dbReference>
<dbReference type="InterPro" id="IPR036322">
    <property type="entry name" value="WD40_repeat_dom_sf"/>
</dbReference>
<evidence type="ECO:0000313" key="4">
    <source>
        <dbReference type="Proteomes" id="UP001219518"/>
    </source>
</evidence>
<dbReference type="InterPro" id="IPR015943">
    <property type="entry name" value="WD40/YVTN_repeat-like_dom_sf"/>
</dbReference>
<dbReference type="Gene3D" id="3.40.30.10">
    <property type="entry name" value="Glutaredoxin"/>
    <property type="match status" value="1"/>
</dbReference>
<feature type="region of interest" description="Disordered" evidence="1">
    <location>
        <begin position="957"/>
        <end position="979"/>
    </location>
</feature>
<feature type="compositionally biased region" description="Polar residues" evidence="1">
    <location>
        <begin position="1194"/>
        <end position="1205"/>
    </location>
</feature>
<evidence type="ECO:0000259" key="2">
    <source>
        <dbReference type="PROSITE" id="PS50404"/>
    </source>
</evidence>
<keyword evidence="4" id="KW-1185">Reference proteome</keyword>
<feature type="region of interest" description="Disordered" evidence="1">
    <location>
        <begin position="401"/>
        <end position="425"/>
    </location>
</feature>
<feature type="region of interest" description="Disordered" evidence="1">
    <location>
        <begin position="288"/>
        <end position="388"/>
    </location>
</feature>
<protein>
    <submittedName>
        <fullName evidence="3">Zinc finger protein 106</fullName>
    </submittedName>
</protein>
<feature type="compositionally biased region" description="Low complexity" evidence="1">
    <location>
        <begin position="1012"/>
        <end position="1044"/>
    </location>
</feature>
<dbReference type="PROSITE" id="PS50404">
    <property type="entry name" value="GST_NTER"/>
    <property type="match status" value="1"/>
</dbReference>
<feature type="compositionally biased region" description="Polar residues" evidence="1">
    <location>
        <begin position="1045"/>
        <end position="1055"/>
    </location>
</feature>
<feature type="compositionally biased region" description="Polar residues" evidence="1">
    <location>
        <begin position="957"/>
        <end position="966"/>
    </location>
</feature>
<dbReference type="PANTHER" id="PTHR14435">
    <property type="entry name" value="ZINC FINGER PROTEIN 106"/>
    <property type="match status" value="1"/>
</dbReference>
<dbReference type="GO" id="GO:0005829">
    <property type="term" value="C:cytosol"/>
    <property type="evidence" value="ECO:0007669"/>
    <property type="project" value="TreeGrafter"/>
</dbReference>
<dbReference type="InterPro" id="IPR036249">
    <property type="entry name" value="Thioredoxin-like_sf"/>
</dbReference>
<dbReference type="EMBL" id="JAHWGI010001360">
    <property type="protein sequence ID" value="KAK3928943.1"/>
    <property type="molecule type" value="Genomic_DNA"/>
</dbReference>
<dbReference type="GO" id="GO:0003723">
    <property type="term" value="F:RNA binding"/>
    <property type="evidence" value="ECO:0007669"/>
    <property type="project" value="InterPro"/>
</dbReference>
<feature type="region of interest" description="Disordered" evidence="1">
    <location>
        <begin position="219"/>
        <end position="253"/>
    </location>
</feature>
<sequence>MTITLYQHPLSPRLAQVLLTIRALGIDDLVIQKEVDLSSGTSIHDLPSIDDDGFCLSDSHAIVSYLASAYGAGGALYPADPKKRAKVDQWLHFSSSTLYNSLVDMTEPLLSRRSKVVSEERSERAEGAFRMLQAALGSGPVALRGGHDPRRPVLRLACGCHRNSMDPQWWQHNSQWGPRRGQHNSQWGPWRGHQHHNSANGYFSEDAEFRRAYHSDRFSYRNDHSNSGRKETRWDVGPQSSNEPQRKKGAKQDALIDNVTSACNINQGDQFDQRRPIDASNERVRPLFSIVVGRGRGNRFNQSRDKSHQERGHHPGQLPAPPHNGFLGRPPHQERRHHHGLLPTPPQNGLLGRPPHNGLHGKPPHNSLLGRPPVGGRKSPYSWEEDEGNEISHWLQASKSNLPSVERDPNPCKDPLPGSEEERNNTLKKATELLKQTLKKKVSVNFNELLSGDKGDKSNHIDSHPVSKVLGQPKNLAAELDLNSSDMRLIGRAQPSKTSIVQEENSNDSDDIIEVMRSPSPVRDVIDLDVSPVKSSVPRSDLEESSNSSYSSSTPNSPQNREPECSLSDALSDNQVNIRTEKPSSPSDEDRCGNSTASIIEETSCAGGTLCTASSPQCSSSTSSTVLDANCETDKSEKISTQATQSPNKRIKQSHTTPNSPKKGSELVDASSVVPKSPKHSLKSPPSNLNQRRIRSSSLCVSPSQVTRPSPFVTPNVSRQNRIISDLKKISLTKLRDLINNPRESAEKMIPAQNLTPKPDIVADERSVLADLSIDWNSLPTELIDTLGDLFNIEGVSTLLPSEVQDSEAVLLESKELEYESYLPAEAQDSEVACLEKNELELTDPEVASLESSDLNSSIQIKDNPIKIETKCEGPTPTVIPSSNVKLNEQTPVRIRVAQFARGNFVDSEIEERPGLSNQVESAELSDQIISTDSIEDNGLNTSTVNLAVQETSDITCNTTPASESVDSIADGNGGTLNKELPQLENVETRTKKRNKSKNLVRLEERTWFENASHSSSPAVSHSRSSAVSHSSSPAVSHSSSPAVNSTAETSDPICSSSLSSQGSINNMNEISGNENMTPSNGIEVLSQNDVPAILLNEVPSNENDLTNNEIEEPRNVNNLSNIQDQISTNNQTALIMPIMCVTVPANINRTIVDKMTAKEIENRIKEIDGLLQSLVQEKCLLHDTLNNLKSGVEQSENNQQNPLQHSEETVELAELPPDSRKKPKKNKGVVKSPTKNRKNLEVNKQVVELPPTKKNNARCTNTGESDKIVQQPARKRKLTCALEGQNSKKSKKEKQQSKDSNDRNTCVSMQNVKKPSSNEPPSASQKEKQQKEKQQSKDSNDRNTCVSMQNVKKPSSNEPPSASQKIVDSLPSTTSTVTSEKGTKSPETSDKNKEKESVPEQNDISSERNIAAAIATRVSIPVHQQKMEGFIVSIKTLKTSYLAASQNGLVYHLLWQDNKLFASYGEKSVYGVNCIEVMEGKEYDLLFTGGEDGLLRVFRIMATCETQFNIKPIRQVNARTPISCLAYNWNSIFVGTKTGLIMVYHVEEGKLKNTISLGGNGVLSLLTVKEGPRKVIIVGSRNQPVSVRDAESGLLLREMGTSKWTVYSLSFYNNMLFCGADQDSIAVFDFQSGRQKYKLSTGKGIIDIVQSEDVIFCACYDGNIYVFDLQGQKGITTVKGPGKMILCIAVFNRKLYCSSKMSSTLMVSDLNANIQSVMKTNSQNKALEVISKSMTGVERRGSESLQTGAGDALDCALVRDRTGVERRGSESLQTGAGDALDCALVRDRTGVERRGSESLQTGAGDALDCALVRDRTGVERRGSESLQTGAGDALDCALVRDRTGVERRGSESLQTGAGDALDCALVRDRTGVERRGSESLQTGAGDALDCALVRDRTGVERRGSESLQTGAGDALDCALVRDRTGVERRGSESLQTGAGDALDCALVRDRTGVERRGSESLQTGAGDALDCALVRDRTGVERRGSESLQTGAGDALDCALVRDRTGVERRGSESLQTGAGDALDCALVRDRTGVERRGSESLQTGAGDALDCALVRDRTGVERRGSESLQTGAGDALDCALVRDRTGVERRGSESLQTGAGDALDCALVRDRTGVERRGSESLQTGAGDALDCALVRDRTGVERRGSESLQTGAGDALDCALVRDRTGVERRGSESLQTGAGDALDCALVRDRTGVERRGSESLQTGAGDALDCALVRDRTGVERRGSESLQIGAASASRGSVLYGEGRGGEEKTSHHCDAAAERFRRSFKRGSPIPATCPMSATRTELYGRYRRAFLERSPESLGRAGQSSDSGERSRGAVLCLPYSSVLVALMGQVLEPLFLSPTRRFRTPFRSALSLAHHGRAP</sequence>
<dbReference type="InterPro" id="IPR001680">
    <property type="entry name" value="WD40_rpt"/>
</dbReference>
<dbReference type="SMART" id="SM00320">
    <property type="entry name" value="WD40"/>
    <property type="match status" value="4"/>
</dbReference>
<feature type="compositionally biased region" description="Basic and acidic residues" evidence="1">
    <location>
        <begin position="452"/>
        <end position="465"/>
    </location>
</feature>
<accession>A0AAE1HWS8</accession>
<proteinExistence type="predicted"/>
<feature type="compositionally biased region" description="Basic and acidic residues" evidence="1">
    <location>
        <begin position="1326"/>
        <end position="1342"/>
    </location>
</feature>
<feature type="compositionally biased region" description="Polar residues" evidence="1">
    <location>
        <begin position="569"/>
        <end position="586"/>
    </location>
</feature>
<feature type="region of interest" description="Disordered" evidence="1">
    <location>
        <begin position="171"/>
        <end position="193"/>
    </location>
</feature>
<dbReference type="Gene3D" id="1.20.1050.10">
    <property type="match status" value="1"/>
</dbReference>
<evidence type="ECO:0000256" key="1">
    <source>
        <dbReference type="SAM" id="MobiDB-lite"/>
    </source>
</evidence>
<feature type="compositionally biased region" description="Polar residues" evidence="1">
    <location>
        <begin position="1065"/>
        <end position="1083"/>
    </location>
</feature>
<feature type="compositionally biased region" description="Basic and acidic residues" evidence="1">
    <location>
        <begin position="1294"/>
        <end position="1303"/>
    </location>
</feature>